<evidence type="ECO:0000256" key="1">
    <source>
        <dbReference type="SAM" id="MobiDB-lite"/>
    </source>
</evidence>
<evidence type="ECO:0000313" key="3">
    <source>
        <dbReference type="Proteomes" id="UP000499080"/>
    </source>
</evidence>
<dbReference type="AlphaFoldDB" id="A0A4Y2J0J4"/>
<dbReference type="EMBL" id="BGPR01108738">
    <property type="protein sequence ID" value="GBM83693.1"/>
    <property type="molecule type" value="Genomic_DNA"/>
</dbReference>
<sequence>MAATAIVRPESSVLDYQPGPDPSRRRYEDPSHSITIPSGEASARLLIRRPLISVYTQCGKGRKMVATFFLELSYVLNRSFMTALSCAPGVVTLHAIPFFIPFTLAGRSRPLHTTQIYPLPVTPIRDPRVLRFPLSTMHPKSPHAPPAAAFKARQSKGRDGY</sequence>
<gene>
    <name evidence="2" type="ORF">AVEN_187307_1</name>
</gene>
<protein>
    <submittedName>
        <fullName evidence="2">Uncharacterized protein</fullName>
    </submittedName>
</protein>
<comment type="caution">
    <text evidence="2">The sequence shown here is derived from an EMBL/GenBank/DDBJ whole genome shotgun (WGS) entry which is preliminary data.</text>
</comment>
<name>A0A4Y2J0J4_ARAVE</name>
<proteinExistence type="predicted"/>
<feature type="region of interest" description="Disordered" evidence="1">
    <location>
        <begin position="137"/>
        <end position="161"/>
    </location>
</feature>
<accession>A0A4Y2J0J4</accession>
<keyword evidence="3" id="KW-1185">Reference proteome</keyword>
<reference evidence="2 3" key="1">
    <citation type="journal article" date="2019" name="Sci. Rep.">
        <title>Orb-weaving spider Araneus ventricosus genome elucidates the spidroin gene catalogue.</title>
        <authorList>
            <person name="Kono N."/>
            <person name="Nakamura H."/>
            <person name="Ohtoshi R."/>
            <person name="Moran D.A.P."/>
            <person name="Shinohara A."/>
            <person name="Yoshida Y."/>
            <person name="Fujiwara M."/>
            <person name="Mori M."/>
            <person name="Tomita M."/>
            <person name="Arakawa K."/>
        </authorList>
    </citation>
    <scope>NUCLEOTIDE SEQUENCE [LARGE SCALE GENOMIC DNA]</scope>
</reference>
<evidence type="ECO:0000313" key="2">
    <source>
        <dbReference type="EMBL" id="GBM83693.1"/>
    </source>
</evidence>
<dbReference type="Proteomes" id="UP000499080">
    <property type="component" value="Unassembled WGS sequence"/>
</dbReference>
<organism evidence="2 3">
    <name type="scientific">Araneus ventricosus</name>
    <name type="common">Orbweaver spider</name>
    <name type="synonym">Epeira ventricosa</name>
    <dbReference type="NCBI Taxonomy" id="182803"/>
    <lineage>
        <taxon>Eukaryota</taxon>
        <taxon>Metazoa</taxon>
        <taxon>Ecdysozoa</taxon>
        <taxon>Arthropoda</taxon>
        <taxon>Chelicerata</taxon>
        <taxon>Arachnida</taxon>
        <taxon>Araneae</taxon>
        <taxon>Araneomorphae</taxon>
        <taxon>Entelegynae</taxon>
        <taxon>Araneoidea</taxon>
        <taxon>Araneidae</taxon>
        <taxon>Araneus</taxon>
    </lineage>
</organism>